<dbReference type="EMBL" id="CP032627">
    <property type="protein sequence ID" value="AYG01328.1"/>
    <property type="molecule type" value="Genomic_DNA"/>
</dbReference>
<dbReference type="KEGG" id="lact:D7I46_09610"/>
<proteinExistence type="predicted"/>
<dbReference type="RefSeq" id="WP_120772701.1">
    <property type="nucleotide sequence ID" value="NZ_CP032627.1"/>
</dbReference>
<gene>
    <name evidence="1" type="ORF">D7I46_09610</name>
</gene>
<sequence>MTKAKDKETTLYVIKSTIKFLEGYYTGESFIVQGSRYAVFSEVKSMAKAYSSRKRAENALESVLNWAENIYGEGLICVVELNNLT</sequence>
<organism evidence="1 2">
    <name type="scientific">Lactococcus allomyrinae</name>
    <dbReference type="NCBI Taxonomy" id="2419773"/>
    <lineage>
        <taxon>Bacteria</taxon>
        <taxon>Bacillati</taxon>
        <taxon>Bacillota</taxon>
        <taxon>Bacilli</taxon>
        <taxon>Lactobacillales</taxon>
        <taxon>Streptococcaceae</taxon>
        <taxon>Lactococcus</taxon>
    </lineage>
</organism>
<evidence type="ECO:0000313" key="2">
    <source>
        <dbReference type="Proteomes" id="UP000269374"/>
    </source>
</evidence>
<dbReference type="AlphaFoldDB" id="A0A387BFF4"/>
<keyword evidence="2" id="KW-1185">Reference proteome</keyword>
<protein>
    <submittedName>
        <fullName evidence="1">Uncharacterized protein</fullName>
    </submittedName>
</protein>
<dbReference type="OrthoDB" id="3039468at2"/>
<dbReference type="Proteomes" id="UP000269374">
    <property type="component" value="Chromosome"/>
</dbReference>
<reference evidence="1 2" key="1">
    <citation type="submission" date="2018-09" db="EMBL/GenBank/DDBJ databases">
        <title>Genome sequencing of strain 1JSPR-7.</title>
        <authorList>
            <person name="Heo J."/>
            <person name="Kim S.-J."/>
            <person name="Kwon S.-W."/>
        </authorList>
    </citation>
    <scope>NUCLEOTIDE SEQUENCE [LARGE SCALE GENOMIC DNA]</scope>
    <source>
        <strain evidence="1 2">1JSPR-7</strain>
    </source>
</reference>
<name>A0A387BFF4_9LACT</name>
<evidence type="ECO:0000313" key="1">
    <source>
        <dbReference type="EMBL" id="AYG01328.1"/>
    </source>
</evidence>
<accession>A0A387BFF4</accession>